<gene>
    <name evidence="1" type="ORF">H5V43_03870</name>
</gene>
<dbReference type="KEGG" id="sbar:H5V43_03870"/>
<organism evidence="1 2">
    <name type="scientific">Sphingobium fuliginis (strain ATCC 27551)</name>
    <dbReference type="NCBI Taxonomy" id="336203"/>
    <lineage>
        <taxon>Bacteria</taxon>
        <taxon>Pseudomonadati</taxon>
        <taxon>Pseudomonadota</taxon>
        <taxon>Alphaproteobacteria</taxon>
        <taxon>Sphingomonadales</taxon>
        <taxon>Sphingomonadaceae</taxon>
        <taxon>Sphingobium</taxon>
    </lineage>
</organism>
<protein>
    <submittedName>
        <fullName evidence="1">Uncharacterized protein</fullName>
    </submittedName>
</protein>
<dbReference type="RefSeq" id="WP_040260894.1">
    <property type="nucleotide sequence ID" value="NZ_BATN01000001.1"/>
</dbReference>
<dbReference type="EMBL" id="CP060035">
    <property type="protein sequence ID" value="QOT72293.1"/>
    <property type="molecule type" value="Genomic_DNA"/>
</dbReference>
<proteinExistence type="predicted"/>
<dbReference type="AlphaFoldDB" id="A0A7M2GI80"/>
<name>A0A7M2GI80_SPHSA</name>
<dbReference type="Proteomes" id="UP000593663">
    <property type="component" value="Chromosome 1"/>
</dbReference>
<reference evidence="2" key="1">
    <citation type="submission" date="2020-08" db="EMBL/GenBank/DDBJ databases">
        <title>Complete genome sequence of Sphingobium barthaii strain KK22, a high-molecular-weight polycyclic aromatic hydrocarbon-degrading soil bacterium.</title>
        <authorList>
            <person name="Mori J.F."/>
            <person name="Kanaly R.A."/>
        </authorList>
    </citation>
    <scope>NUCLEOTIDE SEQUENCE [LARGE SCALE GENOMIC DNA]</scope>
    <source>
        <strain evidence="2">KK22</strain>
    </source>
</reference>
<accession>A0A7M2GI80</accession>
<evidence type="ECO:0000313" key="2">
    <source>
        <dbReference type="Proteomes" id="UP000593663"/>
    </source>
</evidence>
<sequence length="78" mass="8137">MASLQTHPGTSLPDAGYEAIRRYVSTGVHHCVVERDGDVPPMILPEAGVIAAGVALIDRILWSTDGSEADGLDPALLA</sequence>
<evidence type="ECO:0000313" key="1">
    <source>
        <dbReference type="EMBL" id="QOT72293.1"/>
    </source>
</evidence>